<keyword evidence="7" id="KW-1133">Transmembrane helix</keyword>
<keyword evidence="8" id="KW-0472">Membrane</keyword>
<evidence type="ECO:0000256" key="4">
    <source>
        <dbReference type="ARBA" id="ARBA00022692"/>
    </source>
</evidence>
<sequence length="470" mass="52897">MATDWEVVGKQKKSRKQTGGDKKSQSQNGSESAPKIEDMVDMDEICSLYSDVKDDVLAKFKSLKDANGAKAADQKKTLAPVNGKRTATPVRDQMQQQQQQQKNNQNRESESTKSAPAKQMHRSLDAAFRAISASDLHSQLMAVNVSFKDNHLMLLKALTGILNDKLRVEEAPDPLYSNKPITYPYKTMPTELRLVLDDCIVKANEENVKYFYDLTLSNLASDMNKGLPHLGHKVMLQAIAMHYPSACVNNLARNAILRNSYQNRHNIGLSLLWALGQGGYGDLDVGLKVWQDIMVPVMELKNYTRFTSDYVVRILQLHRSHRLTLGGSEFLTILSSLTTQPKTCRELDEAAQLLVERYVFSAPKASATFAMLFKNISFITRPEMIYYGLALCLLEDPESASVWLGLYRANVETSLAILNYLNSSHQKNCHKLLGEDHFVRFLSDVEKLNEELMQSKKKTEGLKSVTSILK</sequence>
<evidence type="ECO:0000313" key="12">
    <source>
        <dbReference type="EnsemblMetazoa" id="AEPI001302-PA"/>
    </source>
</evidence>
<evidence type="ECO:0000256" key="7">
    <source>
        <dbReference type="ARBA" id="ARBA00022989"/>
    </source>
</evidence>
<comment type="subunit">
    <text evidence="3">Constitutively interacts with CASP4; required for the localization of procaspase 4 to the ER.</text>
</comment>
<feature type="region of interest" description="Disordered" evidence="11">
    <location>
        <begin position="1"/>
        <end position="39"/>
    </location>
</feature>
<dbReference type="GO" id="GO:0006915">
    <property type="term" value="P:apoptotic process"/>
    <property type="evidence" value="ECO:0007669"/>
    <property type="project" value="UniProtKB-KW"/>
</dbReference>
<name>A0A182P314_9DIPT</name>
<protein>
    <recommendedName>
        <fullName evidence="14">Transmembrane protein 214</fullName>
    </recommendedName>
</protein>
<dbReference type="STRING" id="199890.A0A182P314"/>
<dbReference type="EnsemblMetazoa" id="AEPI001302-RA">
    <property type="protein sequence ID" value="AEPI001302-PA"/>
    <property type="gene ID" value="AEPI001302"/>
</dbReference>
<keyword evidence="4" id="KW-0812">Transmembrane</keyword>
<evidence type="ECO:0000256" key="11">
    <source>
        <dbReference type="SAM" id="MobiDB-lite"/>
    </source>
</evidence>
<dbReference type="InterPro" id="IPR019308">
    <property type="entry name" value="TMEM214"/>
</dbReference>
<comment type="subcellular location">
    <subcellularLocation>
        <location evidence="1">Endoplasmic reticulum membrane</location>
        <topology evidence="1">Multi-pass membrane protein</topology>
    </subcellularLocation>
</comment>
<accession>A0A182P314</accession>
<evidence type="ECO:0000256" key="10">
    <source>
        <dbReference type="ARBA" id="ARBA00024938"/>
    </source>
</evidence>
<comment type="function">
    <text evidence="10">Critical mediator, in cooperation with CASP4, of endoplasmic reticulum-stress induced apoptosis. Required or the activation of CASP4 following endoplasmic reticulum stress.</text>
</comment>
<proteinExistence type="inferred from homology"/>
<dbReference type="AlphaFoldDB" id="A0A182P314"/>
<evidence type="ECO:0000256" key="2">
    <source>
        <dbReference type="ARBA" id="ARBA00007984"/>
    </source>
</evidence>
<keyword evidence="9" id="KW-0325">Glycoprotein</keyword>
<dbReference type="GO" id="GO:0005789">
    <property type="term" value="C:endoplasmic reticulum membrane"/>
    <property type="evidence" value="ECO:0007669"/>
    <property type="project" value="UniProtKB-SubCell"/>
</dbReference>
<dbReference type="Pfam" id="PF10151">
    <property type="entry name" value="TMEM214"/>
    <property type="match status" value="1"/>
</dbReference>
<keyword evidence="5" id="KW-0053">Apoptosis</keyword>
<keyword evidence="13" id="KW-1185">Reference proteome</keyword>
<organism evidence="12 13">
    <name type="scientific">Anopheles epiroticus</name>
    <dbReference type="NCBI Taxonomy" id="199890"/>
    <lineage>
        <taxon>Eukaryota</taxon>
        <taxon>Metazoa</taxon>
        <taxon>Ecdysozoa</taxon>
        <taxon>Arthropoda</taxon>
        <taxon>Hexapoda</taxon>
        <taxon>Insecta</taxon>
        <taxon>Pterygota</taxon>
        <taxon>Neoptera</taxon>
        <taxon>Endopterygota</taxon>
        <taxon>Diptera</taxon>
        <taxon>Nematocera</taxon>
        <taxon>Culicoidea</taxon>
        <taxon>Culicidae</taxon>
        <taxon>Anophelinae</taxon>
        <taxon>Anopheles</taxon>
    </lineage>
</organism>
<evidence type="ECO:0000256" key="9">
    <source>
        <dbReference type="ARBA" id="ARBA00023180"/>
    </source>
</evidence>
<evidence type="ECO:0000256" key="6">
    <source>
        <dbReference type="ARBA" id="ARBA00022824"/>
    </source>
</evidence>
<reference evidence="12" key="2">
    <citation type="submission" date="2020-05" db="UniProtKB">
        <authorList>
            <consortium name="EnsemblMetazoa"/>
        </authorList>
    </citation>
    <scope>IDENTIFICATION</scope>
    <source>
        <strain evidence="12">Epiroticus2</strain>
    </source>
</reference>
<comment type="similarity">
    <text evidence="2">Belongs to the TMEM214 family.</text>
</comment>
<evidence type="ECO:0000256" key="1">
    <source>
        <dbReference type="ARBA" id="ARBA00004477"/>
    </source>
</evidence>
<evidence type="ECO:0000256" key="5">
    <source>
        <dbReference type="ARBA" id="ARBA00022703"/>
    </source>
</evidence>
<feature type="region of interest" description="Disordered" evidence="11">
    <location>
        <begin position="63"/>
        <end position="120"/>
    </location>
</feature>
<dbReference type="PANTHER" id="PTHR13448">
    <property type="entry name" value="TRANSMEMBRANE PROTEIN 214"/>
    <property type="match status" value="1"/>
</dbReference>
<dbReference type="Proteomes" id="UP000075885">
    <property type="component" value="Unassembled WGS sequence"/>
</dbReference>
<reference evidence="13" key="1">
    <citation type="submission" date="2013-03" db="EMBL/GenBank/DDBJ databases">
        <title>The Genome Sequence of Anopheles epiroticus epiroticus2.</title>
        <authorList>
            <consortium name="The Broad Institute Genomics Platform"/>
            <person name="Neafsey D.E."/>
            <person name="Howell P."/>
            <person name="Walker B."/>
            <person name="Young S.K."/>
            <person name="Zeng Q."/>
            <person name="Gargeya S."/>
            <person name="Fitzgerald M."/>
            <person name="Haas B."/>
            <person name="Abouelleil A."/>
            <person name="Allen A.W."/>
            <person name="Alvarado L."/>
            <person name="Arachchi H.M."/>
            <person name="Berlin A.M."/>
            <person name="Chapman S.B."/>
            <person name="Gainer-Dewar J."/>
            <person name="Goldberg J."/>
            <person name="Griggs A."/>
            <person name="Gujja S."/>
            <person name="Hansen M."/>
            <person name="Howarth C."/>
            <person name="Imamovic A."/>
            <person name="Ireland A."/>
            <person name="Larimer J."/>
            <person name="McCowan C."/>
            <person name="Murphy C."/>
            <person name="Pearson M."/>
            <person name="Poon T.W."/>
            <person name="Priest M."/>
            <person name="Roberts A."/>
            <person name="Saif S."/>
            <person name="Shea T."/>
            <person name="Sisk P."/>
            <person name="Sykes S."/>
            <person name="Wortman J."/>
            <person name="Nusbaum C."/>
            <person name="Birren B."/>
        </authorList>
    </citation>
    <scope>NUCLEOTIDE SEQUENCE [LARGE SCALE GENOMIC DNA]</scope>
    <source>
        <strain evidence="13">Epiroticus2</strain>
    </source>
</reference>
<evidence type="ECO:0008006" key="14">
    <source>
        <dbReference type="Google" id="ProtNLM"/>
    </source>
</evidence>
<keyword evidence="6" id="KW-0256">Endoplasmic reticulum</keyword>
<dbReference type="PANTHER" id="PTHR13448:SF0">
    <property type="entry name" value="TRANSMEMBRANE PROTEIN 214"/>
    <property type="match status" value="1"/>
</dbReference>
<dbReference type="GO" id="GO:0005794">
    <property type="term" value="C:Golgi apparatus"/>
    <property type="evidence" value="ECO:0007669"/>
    <property type="project" value="TreeGrafter"/>
</dbReference>
<evidence type="ECO:0000256" key="8">
    <source>
        <dbReference type="ARBA" id="ARBA00023136"/>
    </source>
</evidence>
<evidence type="ECO:0000256" key="3">
    <source>
        <dbReference type="ARBA" id="ARBA00011720"/>
    </source>
</evidence>
<evidence type="ECO:0000313" key="13">
    <source>
        <dbReference type="Proteomes" id="UP000075885"/>
    </source>
</evidence>
<feature type="compositionally biased region" description="Low complexity" evidence="11">
    <location>
        <begin position="93"/>
        <end position="104"/>
    </location>
</feature>
<dbReference type="VEuPathDB" id="VectorBase:AEPI001302"/>